<organism evidence="1 2">
    <name type="scientific">Panagrolaimus sp. PS1159</name>
    <dbReference type="NCBI Taxonomy" id="55785"/>
    <lineage>
        <taxon>Eukaryota</taxon>
        <taxon>Metazoa</taxon>
        <taxon>Ecdysozoa</taxon>
        <taxon>Nematoda</taxon>
        <taxon>Chromadorea</taxon>
        <taxon>Rhabditida</taxon>
        <taxon>Tylenchina</taxon>
        <taxon>Panagrolaimomorpha</taxon>
        <taxon>Panagrolaimoidea</taxon>
        <taxon>Panagrolaimidae</taxon>
        <taxon>Panagrolaimus</taxon>
    </lineage>
</organism>
<evidence type="ECO:0000313" key="1">
    <source>
        <dbReference type="Proteomes" id="UP000887580"/>
    </source>
</evidence>
<reference evidence="2" key="1">
    <citation type="submission" date="2022-11" db="UniProtKB">
        <authorList>
            <consortium name="WormBaseParasite"/>
        </authorList>
    </citation>
    <scope>IDENTIFICATION</scope>
</reference>
<dbReference type="Proteomes" id="UP000887580">
    <property type="component" value="Unplaced"/>
</dbReference>
<dbReference type="WBParaSite" id="PS1159_v2.g13171.t1">
    <property type="protein sequence ID" value="PS1159_v2.g13171.t1"/>
    <property type="gene ID" value="PS1159_v2.g13171"/>
</dbReference>
<sequence length="610" mass="68350">SNGEEICIAEYFFRRYGITLQYPHWPLAIGSKKVNGIKPSYPVELLIVADYQRVGNENITSTDIATIVKSCAVVPAIKNLEINICYKSFSFGVDAFMKKAGMSVLEEPLKVLARVLKAPQVEYANGNIDPEQNGKWRLPKPAKYVIAASLKRWLAVFLIVPQERMKFDEFKQFAEKFYFECGNRGLRIDEPYGFRQVFYFECGNRGLHIDEPYGFRQVVCDEHSIEELFETARQEQCEFILFGHSDRDTTHHAVIKGMERKYSVITQCVRTKTIFNVNTKSPLSLENIVAKTNVKLGGNVVKPSEHAQSAAKSPERAESAAGSGSSDTSTFPANVSVLGFCANDGVAPNEFIGNFFFSPPHRDEKLSVLDKLLEEVLERFQANRQAPPSRIVLFRSGCDEGGYQSVLRYEKPVITAICKKYAPGAPVTVIIPSKLHSFRFFKQDINPRDRSDAQNIRPGTCLDEHVISSAYSEFYLNSHLAIQGTAKTPKYTILFSSEKEVKLDLFERWTNALCYDFQIVTSPTSIPAPVYIAQRYAERGRQIWNTFATSDKASLDESGSNGNGSNGHGSDGSGSNGSGPNPSLINHFFMKSLNYNFTKKKLLRGKRVNA</sequence>
<name>A0AC35F2I4_9BILA</name>
<accession>A0AC35F2I4</accession>
<evidence type="ECO:0000313" key="2">
    <source>
        <dbReference type="WBParaSite" id="PS1159_v2.g13171.t1"/>
    </source>
</evidence>
<proteinExistence type="predicted"/>
<protein>
    <submittedName>
        <fullName evidence="2">Piwi domain-containing protein</fullName>
    </submittedName>
</protein>